<evidence type="ECO:0000256" key="6">
    <source>
        <dbReference type="ARBA" id="ARBA00023136"/>
    </source>
</evidence>
<accession>A0A5C6A7F0</accession>
<sequence>MASDDYTFDLVRIFFGEKPPWFLFEVAFRTTVIFAYTLLLLRWMGKRGMGSLTPFEFAIIVALGSAVGDPMFYDDVPLVHTMLVIAIVVGMQRGLSWLTERNAVVERVVESTPRLMVSAGVLHTGNLHREQMSRDELCEVLRAEGVRQLGEVEAAYLEPSGKLSVLRYDPPRPGLSILPDYTSDGHRDNDLAEGPQPGDTSCCAACGARPTSDGPCVNCGETRWVTPYEP</sequence>
<keyword evidence="10" id="KW-1185">Reference proteome</keyword>
<evidence type="ECO:0000256" key="5">
    <source>
        <dbReference type="ARBA" id="ARBA00022989"/>
    </source>
</evidence>
<proteinExistence type="inferred from homology"/>
<feature type="transmembrane region" description="Helical" evidence="7">
    <location>
        <begin position="78"/>
        <end position="98"/>
    </location>
</feature>
<keyword evidence="3" id="KW-1003">Cell membrane</keyword>
<dbReference type="RefSeq" id="WP_146446073.1">
    <property type="nucleotide sequence ID" value="NZ_SJPR01000005.1"/>
</dbReference>
<dbReference type="AlphaFoldDB" id="A0A5C6A7F0"/>
<organism evidence="9 10">
    <name type="scientific">Botrimarina colliarenosi</name>
    <dbReference type="NCBI Taxonomy" id="2528001"/>
    <lineage>
        <taxon>Bacteria</taxon>
        <taxon>Pseudomonadati</taxon>
        <taxon>Planctomycetota</taxon>
        <taxon>Planctomycetia</taxon>
        <taxon>Pirellulales</taxon>
        <taxon>Lacipirellulaceae</taxon>
        <taxon>Botrimarina</taxon>
    </lineage>
</organism>
<gene>
    <name evidence="9" type="ORF">Pla108_33610</name>
</gene>
<feature type="transmembrane region" description="Helical" evidence="7">
    <location>
        <begin position="53"/>
        <end position="72"/>
    </location>
</feature>
<dbReference type="GO" id="GO:0005886">
    <property type="term" value="C:plasma membrane"/>
    <property type="evidence" value="ECO:0007669"/>
    <property type="project" value="UniProtKB-SubCell"/>
</dbReference>
<dbReference type="PANTHER" id="PTHR34582:SF6">
    <property type="entry name" value="UPF0702 TRANSMEMBRANE PROTEIN YCAP"/>
    <property type="match status" value="1"/>
</dbReference>
<evidence type="ECO:0000259" key="8">
    <source>
        <dbReference type="Pfam" id="PF04239"/>
    </source>
</evidence>
<feature type="domain" description="YetF C-terminal" evidence="8">
    <location>
        <begin position="101"/>
        <end position="169"/>
    </location>
</feature>
<evidence type="ECO:0000256" key="1">
    <source>
        <dbReference type="ARBA" id="ARBA00004651"/>
    </source>
</evidence>
<keyword evidence="4 7" id="KW-0812">Transmembrane</keyword>
<evidence type="ECO:0000256" key="4">
    <source>
        <dbReference type="ARBA" id="ARBA00022692"/>
    </source>
</evidence>
<comment type="subcellular location">
    <subcellularLocation>
        <location evidence="1">Cell membrane</location>
        <topology evidence="1">Multi-pass membrane protein</topology>
    </subcellularLocation>
</comment>
<feature type="transmembrane region" description="Helical" evidence="7">
    <location>
        <begin position="20"/>
        <end position="41"/>
    </location>
</feature>
<dbReference type="OrthoDB" id="9793799at2"/>
<comment type="caution">
    <text evidence="9">The sequence shown here is derived from an EMBL/GenBank/DDBJ whole genome shotgun (WGS) entry which is preliminary data.</text>
</comment>
<dbReference type="Gene3D" id="3.30.240.20">
    <property type="entry name" value="bsu07140 like domains"/>
    <property type="match status" value="1"/>
</dbReference>
<evidence type="ECO:0000256" key="7">
    <source>
        <dbReference type="SAM" id="Phobius"/>
    </source>
</evidence>
<reference evidence="9 10" key="1">
    <citation type="submission" date="2019-02" db="EMBL/GenBank/DDBJ databases">
        <title>Deep-cultivation of Planctomycetes and their phenomic and genomic characterization uncovers novel biology.</title>
        <authorList>
            <person name="Wiegand S."/>
            <person name="Jogler M."/>
            <person name="Boedeker C."/>
            <person name="Pinto D."/>
            <person name="Vollmers J."/>
            <person name="Rivas-Marin E."/>
            <person name="Kohn T."/>
            <person name="Peeters S.H."/>
            <person name="Heuer A."/>
            <person name="Rast P."/>
            <person name="Oberbeckmann S."/>
            <person name="Bunk B."/>
            <person name="Jeske O."/>
            <person name="Meyerdierks A."/>
            <person name="Storesund J.E."/>
            <person name="Kallscheuer N."/>
            <person name="Luecker S."/>
            <person name="Lage O.M."/>
            <person name="Pohl T."/>
            <person name="Merkel B.J."/>
            <person name="Hornburger P."/>
            <person name="Mueller R.-W."/>
            <person name="Bruemmer F."/>
            <person name="Labrenz M."/>
            <person name="Spormann A.M."/>
            <person name="Op Den Camp H."/>
            <person name="Overmann J."/>
            <person name="Amann R."/>
            <person name="Jetten M.S.M."/>
            <person name="Mascher T."/>
            <person name="Medema M.H."/>
            <person name="Devos D.P."/>
            <person name="Kaster A.-K."/>
            <person name="Ovreas L."/>
            <person name="Rohde M."/>
            <person name="Galperin M.Y."/>
            <person name="Jogler C."/>
        </authorList>
    </citation>
    <scope>NUCLEOTIDE SEQUENCE [LARGE SCALE GENOMIC DNA]</scope>
    <source>
        <strain evidence="9 10">Pla108</strain>
    </source>
</reference>
<evidence type="ECO:0000256" key="2">
    <source>
        <dbReference type="ARBA" id="ARBA00006448"/>
    </source>
</evidence>
<evidence type="ECO:0000313" key="10">
    <source>
        <dbReference type="Proteomes" id="UP000317421"/>
    </source>
</evidence>
<evidence type="ECO:0000256" key="3">
    <source>
        <dbReference type="ARBA" id="ARBA00022475"/>
    </source>
</evidence>
<comment type="similarity">
    <text evidence="2">Belongs to the UPF0702 family.</text>
</comment>
<keyword evidence="6 7" id="KW-0472">Membrane</keyword>
<dbReference type="InterPro" id="IPR007353">
    <property type="entry name" value="DUF421"/>
</dbReference>
<dbReference type="Proteomes" id="UP000317421">
    <property type="component" value="Unassembled WGS sequence"/>
</dbReference>
<evidence type="ECO:0000313" key="9">
    <source>
        <dbReference type="EMBL" id="TWT95218.1"/>
    </source>
</evidence>
<name>A0A5C6A7F0_9BACT</name>
<dbReference type="Pfam" id="PF04239">
    <property type="entry name" value="DUF421"/>
    <property type="match status" value="1"/>
</dbReference>
<dbReference type="InterPro" id="IPR023090">
    <property type="entry name" value="UPF0702_alpha/beta_dom_sf"/>
</dbReference>
<dbReference type="EMBL" id="SJPR01000005">
    <property type="protein sequence ID" value="TWT95218.1"/>
    <property type="molecule type" value="Genomic_DNA"/>
</dbReference>
<protein>
    <recommendedName>
        <fullName evidence="8">YetF C-terminal domain-containing protein</fullName>
    </recommendedName>
</protein>
<dbReference type="PANTHER" id="PTHR34582">
    <property type="entry name" value="UPF0702 TRANSMEMBRANE PROTEIN YCAP"/>
    <property type="match status" value="1"/>
</dbReference>
<keyword evidence="5 7" id="KW-1133">Transmembrane helix</keyword>